<proteinExistence type="predicted"/>
<protein>
    <recommendedName>
        <fullName evidence="3">Prophage protein</fullName>
    </recommendedName>
</protein>
<dbReference type="PATRIC" id="fig|1310114.3.peg.3913"/>
<dbReference type="BioCyc" id="MTUB1310114:G13A2-2692-MONOMER"/>
<dbReference type="AlphaFoldDB" id="R4MGR2"/>
<evidence type="ECO:0008006" key="3">
    <source>
        <dbReference type="Google" id="ProtNLM"/>
    </source>
</evidence>
<organism evidence="1 2">
    <name type="scientific">Mycobacterium tuberculosis CAS/NITR204</name>
    <dbReference type="NCBI Taxonomy" id="1310114"/>
    <lineage>
        <taxon>Bacteria</taxon>
        <taxon>Bacillati</taxon>
        <taxon>Actinomycetota</taxon>
        <taxon>Actinomycetes</taxon>
        <taxon>Mycobacteriales</taxon>
        <taxon>Mycobacteriaceae</taxon>
        <taxon>Mycobacterium</taxon>
        <taxon>Mycobacterium tuberculosis complex</taxon>
    </lineage>
</organism>
<evidence type="ECO:0000313" key="2">
    <source>
        <dbReference type="Proteomes" id="UP000013548"/>
    </source>
</evidence>
<gene>
    <name evidence="1" type="ORF">J113_18525</name>
</gene>
<dbReference type="KEGG" id="mtuc:J113_18525"/>
<sequence>MMMADAVKYVVMCNCDDEPGALIIAWIDDERPAGGHIQMRSNTRFTETQWGRHIEWKLECRACRKYAPISEMTAAAILDGFGAKLHELRTSTIPDADDPSIAEARHVIPFSALCLRLSQLGG</sequence>
<dbReference type="EMBL" id="CP005386">
    <property type="protein sequence ID" value="AGL28113.1"/>
    <property type="molecule type" value="Genomic_DNA"/>
</dbReference>
<reference evidence="1 2" key="1">
    <citation type="journal article" date="2013" name="Genome Announc.">
        <title>Whole-Genome Sequences of Four Clinical Isolates of Mycobacterium tuberculosis from Tamil Nadu, South India.</title>
        <authorList>
            <person name="Narayanan S."/>
            <person name="Deshpande U."/>
        </authorList>
    </citation>
    <scope>NUCLEOTIDE SEQUENCE [LARGE SCALE GENOMIC DNA]</scope>
    <source>
        <strain evidence="1 2">CAS/NITR204</strain>
    </source>
</reference>
<dbReference type="HOGENOM" id="CLU_2047122_0_0_11"/>
<dbReference type="Proteomes" id="UP000013548">
    <property type="component" value="Chromosome"/>
</dbReference>
<name>R4MGR2_MYCTX</name>
<accession>R4MGR2</accession>
<evidence type="ECO:0000313" key="1">
    <source>
        <dbReference type="EMBL" id="AGL28113.1"/>
    </source>
</evidence>